<keyword evidence="3" id="KW-0614">Plasmid</keyword>
<dbReference type="EMBL" id="AP022607">
    <property type="protein sequence ID" value="BBZ14829.1"/>
    <property type="molecule type" value="Genomic_DNA"/>
</dbReference>
<dbReference type="InterPro" id="IPR006680">
    <property type="entry name" value="Amidohydro-rel"/>
</dbReference>
<name>A0ABM7KUK0_9MYCO</name>
<evidence type="ECO:0000313" key="3">
    <source>
        <dbReference type="EMBL" id="BBZ14829.1"/>
    </source>
</evidence>
<gene>
    <name evidence="3" type="ORF">MBRA_50240</name>
</gene>
<evidence type="ECO:0000259" key="2">
    <source>
        <dbReference type="Pfam" id="PF04909"/>
    </source>
</evidence>
<protein>
    <submittedName>
        <fullName evidence="3">Amidohydrolase</fullName>
    </submittedName>
</protein>
<feature type="domain" description="Amidohydrolase-related" evidence="2">
    <location>
        <begin position="144"/>
        <end position="436"/>
    </location>
</feature>
<evidence type="ECO:0000313" key="4">
    <source>
        <dbReference type="Proteomes" id="UP000467379"/>
    </source>
</evidence>
<dbReference type="InterPro" id="IPR032466">
    <property type="entry name" value="Metal_Hydrolase"/>
</dbReference>
<keyword evidence="1" id="KW-0456">Lyase</keyword>
<accession>A0ABM7KUK0</accession>
<evidence type="ECO:0000256" key="1">
    <source>
        <dbReference type="ARBA" id="ARBA00023239"/>
    </source>
</evidence>
<organism evidence="3 4">
    <name type="scientific">Mycobacterium branderi</name>
    <dbReference type="NCBI Taxonomy" id="43348"/>
    <lineage>
        <taxon>Bacteria</taxon>
        <taxon>Bacillati</taxon>
        <taxon>Actinomycetota</taxon>
        <taxon>Actinomycetes</taxon>
        <taxon>Mycobacteriales</taxon>
        <taxon>Mycobacteriaceae</taxon>
        <taxon>Mycobacterium</taxon>
    </lineage>
</organism>
<dbReference type="PANTHER" id="PTHR21240">
    <property type="entry name" value="2-AMINO-3-CARBOXYLMUCONATE-6-SEMIALDEHYDE DECARBOXYLASE"/>
    <property type="match status" value="1"/>
</dbReference>
<geneLocation type="plasmid" evidence="3 4">
    <name>pJCM12687</name>
</geneLocation>
<dbReference type="Gene3D" id="3.20.20.140">
    <property type="entry name" value="Metal-dependent hydrolases"/>
    <property type="match status" value="1"/>
</dbReference>
<sequence>MAILYLTEASGESIQENIHIWWIIWLLLDSFVNSGQAHIRAITGGTMTQFTDVPIFDADQHMYELPEALTRHLPERYQKAVQFVQVGKRTRIAILGRITEYIPNPTFERVARPGGHEKFYSGHNTEGLTLREMQGPPIEAPAATRNPQDRIKELDRQEVRETLIYPTLANLVEHSAAEDPELTMAMIHALNQWMLEHWGFTYQGRLFMTPVINCAEVDGALRELEYILENGAKVALIKPAPVKGFRGWRSPALPEFDPFWREVEAAGLPIVLHASQPPLTEYIDMWEPPDTNSFMEMSAFRWVVLGHREIADMLSSLICHGTLTRFPKLRIASVENGSSWIHPLFHDLEDVYNKMPQNFPEHPLDVFRRNVWVSPFWEGKVSDVVQTVGWDKVLFGSDYPHPEGLAEPRRYYQYAEGMDRRRTYDFMGDNARRFMGLPIANPDPEATKPPVLTHA</sequence>
<keyword evidence="4" id="KW-1185">Reference proteome</keyword>
<dbReference type="SUPFAM" id="SSF51556">
    <property type="entry name" value="Metallo-dependent hydrolases"/>
    <property type="match status" value="1"/>
</dbReference>
<proteinExistence type="predicted"/>
<dbReference type="InterPro" id="IPR032465">
    <property type="entry name" value="ACMSD"/>
</dbReference>
<dbReference type="PANTHER" id="PTHR21240:SF28">
    <property type="entry name" value="ISO-OROTATE DECARBOXYLASE (EUROFUNG)"/>
    <property type="match status" value="1"/>
</dbReference>
<reference evidence="3 4" key="1">
    <citation type="journal article" date="2019" name="Emerg. Microbes Infect.">
        <title>Comprehensive subspecies identification of 175 nontuberculous mycobacteria species based on 7547 genomic profiles.</title>
        <authorList>
            <person name="Matsumoto Y."/>
            <person name="Kinjo T."/>
            <person name="Motooka D."/>
            <person name="Nabeya D."/>
            <person name="Jung N."/>
            <person name="Uechi K."/>
            <person name="Horii T."/>
            <person name="Iida T."/>
            <person name="Fujita J."/>
            <person name="Nakamura S."/>
        </authorList>
    </citation>
    <scope>NUCLEOTIDE SEQUENCE [LARGE SCALE GENOMIC DNA]</scope>
    <source>
        <strain evidence="3 4">JCM 12687</strain>
        <plasmid evidence="3">pJCM12687</plasmid>
    </source>
</reference>
<dbReference type="Pfam" id="PF04909">
    <property type="entry name" value="Amidohydro_2"/>
    <property type="match status" value="1"/>
</dbReference>
<dbReference type="Proteomes" id="UP000467379">
    <property type="component" value="Plasmid pJCM12687"/>
</dbReference>